<protein>
    <recommendedName>
        <fullName evidence="1">CAAX prenyl protease 2/Lysostaphin resistance protein A-like domain-containing protein</fullName>
    </recommendedName>
</protein>
<dbReference type="InterPro" id="IPR003675">
    <property type="entry name" value="Rce1/LyrA-like_dom"/>
</dbReference>
<dbReference type="Pfam" id="PF02517">
    <property type="entry name" value="Rce1-like"/>
    <property type="match status" value="1"/>
</dbReference>
<gene>
    <name evidence="2" type="ORF">SAMN05518863_10818</name>
</gene>
<evidence type="ECO:0000313" key="3">
    <source>
        <dbReference type="Proteomes" id="UP000198841"/>
    </source>
</evidence>
<evidence type="ECO:0000259" key="1">
    <source>
        <dbReference type="Pfam" id="PF02517"/>
    </source>
</evidence>
<proteinExistence type="predicted"/>
<name>A0A1I4AIR0_9GAMM</name>
<dbReference type="EMBL" id="FOSD01000008">
    <property type="protein sequence ID" value="SFK56244.1"/>
    <property type="molecule type" value="Genomic_DNA"/>
</dbReference>
<organism evidence="2 3">
    <name type="scientific">Candidatus Pantoea symbiotica</name>
    <dbReference type="NCBI Taxonomy" id="1884370"/>
    <lineage>
        <taxon>Bacteria</taxon>
        <taxon>Pseudomonadati</taxon>
        <taxon>Pseudomonadota</taxon>
        <taxon>Gammaproteobacteria</taxon>
        <taxon>Enterobacterales</taxon>
        <taxon>Erwiniaceae</taxon>
        <taxon>Pantoea</taxon>
    </lineage>
</organism>
<dbReference type="Proteomes" id="UP000198841">
    <property type="component" value="Unassembled WGS sequence"/>
</dbReference>
<keyword evidence="3" id="KW-1185">Reference proteome</keyword>
<sequence length="215" mass="24685">MDTQSDKVTLTLFYVGSFVVYYLVTMLVTLFPNYGMLRTNGLLMPVLCLVEFAVIYPLYRFYCQRRSDIPLGYVRPMQALLFIGLLFALMVAQTQFLQPEGWLIAQSQQGRSSMLILLLTAVLLAPVFEEVLFRGFLLQGFLLWAPRSRFACMLLTSLLFAVMHTQYVHWETLVALTLFSLLLCYARLRSNSLALPIFLHTLNNLIAILPAWYFA</sequence>
<dbReference type="InterPro" id="IPR052710">
    <property type="entry name" value="CAAX_protease"/>
</dbReference>
<feature type="domain" description="CAAX prenyl protease 2/Lysostaphin resistance protein A-like" evidence="1">
    <location>
        <begin position="113"/>
        <end position="206"/>
    </location>
</feature>
<accession>A0A1I4AIR0</accession>
<evidence type="ECO:0000313" key="2">
    <source>
        <dbReference type="EMBL" id="SFK56244.1"/>
    </source>
</evidence>
<dbReference type="RefSeq" id="WP_008106020.1">
    <property type="nucleotide sequence ID" value="NZ_FOSD01000008.1"/>
</dbReference>
<dbReference type="PANTHER" id="PTHR36435:SF1">
    <property type="entry name" value="CAAX AMINO TERMINAL PROTEASE FAMILY PROTEIN"/>
    <property type="match status" value="1"/>
</dbReference>
<comment type="caution">
    <text evidence="2">The sequence shown here is derived from an EMBL/GenBank/DDBJ whole genome shotgun (WGS) entry which is preliminary data.</text>
</comment>
<dbReference type="PANTHER" id="PTHR36435">
    <property type="entry name" value="SLR1288 PROTEIN"/>
    <property type="match status" value="1"/>
</dbReference>
<reference evidence="2 3" key="1">
    <citation type="submission" date="2016-10" db="EMBL/GenBank/DDBJ databases">
        <authorList>
            <person name="Varghese N."/>
            <person name="Submissions S."/>
        </authorList>
    </citation>
    <scope>NUCLEOTIDE SEQUENCE [LARGE SCALE GENOMIC DNA]</scope>
    <source>
        <strain evidence="2 3">YR512</strain>
    </source>
</reference>